<dbReference type="PANTHER" id="PTHR38703:SF1">
    <property type="entry name" value="ALLERGEN"/>
    <property type="match status" value="1"/>
</dbReference>
<dbReference type="EMBL" id="MCFC01000080">
    <property type="protein sequence ID" value="ORY23363.1"/>
    <property type="molecule type" value="Genomic_DNA"/>
</dbReference>
<feature type="compositionally biased region" description="Polar residues" evidence="1">
    <location>
        <begin position="107"/>
        <end position="125"/>
    </location>
</feature>
<protein>
    <submittedName>
        <fullName evidence="2">Uncharacterized protein</fullName>
    </submittedName>
</protein>
<evidence type="ECO:0000313" key="3">
    <source>
        <dbReference type="Proteomes" id="UP000193986"/>
    </source>
</evidence>
<reference evidence="2 3" key="1">
    <citation type="submission" date="2016-07" db="EMBL/GenBank/DDBJ databases">
        <title>Pervasive Adenine N6-methylation of Active Genes in Fungi.</title>
        <authorList>
            <consortium name="DOE Joint Genome Institute"/>
            <person name="Mondo S.J."/>
            <person name="Dannebaum R.O."/>
            <person name="Kuo R.C."/>
            <person name="Labutti K."/>
            <person name="Haridas S."/>
            <person name="Kuo A."/>
            <person name="Salamov A."/>
            <person name="Ahrendt S.R."/>
            <person name="Lipzen A."/>
            <person name="Sullivan W."/>
            <person name="Andreopoulos W.B."/>
            <person name="Clum A."/>
            <person name="Lindquist E."/>
            <person name="Daum C."/>
            <person name="Ramamoorthy G.K."/>
            <person name="Gryganskyi A."/>
            <person name="Culley D."/>
            <person name="Magnuson J.K."/>
            <person name="James T.Y."/>
            <person name="O'Malley M.A."/>
            <person name="Stajich J.E."/>
            <person name="Spatafora J.W."/>
            <person name="Visel A."/>
            <person name="Grigoriev I.V."/>
        </authorList>
    </citation>
    <scope>NUCLEOTIDE SEQUENCE [LARGE SCALE GENOMIC DNA]</scope>
    <source>
        <strain evidence="2 3">68-887.2</strain>
    </source>
</reference>
<comment type="caution">
    <text evidence="2">The sequence shown here is derived from an EMBL/GenBank/DDBJ whole genome shotgun (WGS) entry which is preliminary data.</text>
</comment>
<feature type="compositionally biased region" description="Low complexity" evidence="1">
    <location>
        <begin position="14"/>
        <end position="48"/>
    </location>
</feature>
<evidence type="ECO:0000313" key="2">
    <source>
        <dbReference type="EMBL" id="ORY23363.1"/>
    </source>
</evidence>
<evidence type="ECO:0000256" key="1">
    <source>
        <dbReference type="SAM" id="MobiDB-lite"/>
    </source>
</evidence>
<dbReference type="OrthoDB" id="5106716at2759"/>
<name>A0A1Y2ALC7_9TREE</name>
<dbReference type="InParanoid" id="A0A1Y2ALC7"/>
<proteinExistence type="predicted"/>
<feature type="compositionally biased region" description="Basic residues" evidence="1">
    <location>
        <begin position="1"/>
        <end position="13"/>
    </location>
</feature>
<accession>A0A1Y2ALC7</accession>
<feature type="compositionally biased region" description="Basic and acidic residues" evidence="1">
    <location>
        <begin position="167"/>
        <end position="183"/>
    </location>
</feature>
<sequence>MPSLFKKFRHRKNSSSASSASSYTSTPPSPVAATGASSSSARRASLPHSPRRSDLTNPSAPMMADRSEDDVVVIGTGIEQTSISGGGGDTTGHSQPFGDESYRPDLPTTTSNVNNPAPDTSTLGWTANKALPTLPEVRTPQPGPSTLAEFPLPPTDHNTSAPLPHVDSVDRGRLHESEEERPKPVMASSDVPRNGDVGKFPHVSDLPVQQGRDGLDGDWTTETLEAMEIPARNVSLLPDVNPTSPFAQNNQATNELDYTLTTRPDLRNIRDPDITPEEHIAKYLENFTVFHTVAPSTTKSINYAEWDTPALKAARNETVTRIAREAYARESERAGLTSKGVDVFRKSGLGDKVGLKGTIDVHTQWLEPVIQERIRRIEVTEYFTIIDREIHKYHI</sequence>
<organism evidence="2 3">
    <name type="scientific">Naematelia encephala</name>
    <dbReference type="NCBI Taxonomy" id="71784"/>
    <lineage>
        <taxon>Eukaryota</taxon>
        <taxon>Fungi</taxon>
        <taxon>Dikarya</taxon>
        <taxon>Basidiomycota</taxon>
        <taxon>Agaricomycotina</taxon>
        <taxon>Tremellomycetes</taxon>
        <taxon>Tremellales</taxon>
        <taxon>Naemateliaceae</taxon>
        <taxon>Naematelia</taxon>
    </lineage>
</organism>
<feature type="region of interest" description="Disordered" evidence="1">
    <location>
        <begin position="1"/>
        <end position="214"/>
    </location>
</feature>
<dbReference type="PANTHER" id="PTHR38703">
    <property type="entry name" value="CHROMOSOME 8, WHOLE GENOME SHOTGUN SEQUENCE"/>
    <property type="match status" value="1"/>
</dbReference>
<keyword evidence="3" id="KW-1185">Reference proteome</keyword>
<gene>
    <name evidence="2" type="ORF">BCR39DRAFT_359953</name>
</gene>
<dbReference type="Proteomes" id="UP000193986">
    <property type="component" value="Unassembled WGS sequence"/>
</dbReference>
<dbReference type="AlphaFoldDB" id="A0A1Y2ALC7"/>